<comment type="caution">
    <text evidence="3">The sequence shown here is derived from an EMBL/GenBank/DDBJ whole genome shotgun (WGS) entry which is preliminary data.</text>
</comment>
<dbReference type="EMBL" id="QGGU01000014">
    <property type="protein sequence ID" value="PWK45347.1"/>
    <property type="molecule type" value="Genomic_DNA"/>
</dbReference>
<keyword evidence="4" id="KW-1185">Reference proteome</keyword>
<keyword evidence="1" id="KW-0378">Hydrolase</keyword>
<gene>
    <name evidence="3" type="ORF">C8D97_11420</name>
</gene>
<proteinExistence type="predicted"/>
<evidence type="ECO:0000313" key="3">
    <source>
        <dbReference type="EMBL" id="PWK45347.1"/>
    </source>
</evidence>
<dbReference type="PANTHER" id="PTHR43540">
    <property type="entry name" value="PEROXYUREIDOACRYLATE/UREIDOACRYLATE AMIDOHYDROLASE-RELATED"/>
    <property type="match status" value="1"/>
</dbReference>
<dbReference type="OrthoDB" id="9807387at2"/>
<dbReference type="AlphaFoldDB" id="A0A316FBX2"/>
<dbReference type="SUPFAM" id="SSF52499">
    <property type="entry name" value="Isochorismatase-like hydrolases"/>
    <property type="match status" value="1"/>
</dbReference>
<name>A0A316FBX2_9GAMM</name>
<evidence type="ECO:0000259" key="2">
    <source>
        <dbReference type="Pfam" id="PF00857"/>
    </source>
</evidence>
<feature type="domain" description="Isochorismatase-like" evidence="2">
    <location>
        <begin position="47"/>
        <end position="198"/>
    </location>
</feature>
<dbReference type="Pfam" id="PF00857">
    <property type="entry name" value="Isochorismatase"/>
    <property type="match status" value="1"/>
</dbReference>
<protein>
    <submittedName>
        <fullName evidence="3">Nicotinamidase-related amidase</fullName>
    </submittedName>
</protein>
<dbReference type="InterPro" id="IPR036380">
    <property type="entry name" value="Isochorismatase-like_sf"/>
</dbReference>
<dbReference type="InterPro" id="IPR000868">
    <property type="entry name" value="Isochorismatase-like_dom"/>
</dbReference>
<evidence type="ECO:0000313" key="4">
    <source>
        <dbReference type="Proteomes" id="UP000245790"/>
    </source>
</evidence>
<dbReference type="GO" id="GO:0016787">
    <property type="term" value="F:hydrolase activity"/>
    <property type="evidence" value="ECO:0007669"/>
    <property type="project" value="UniProtKB-KW"/>
</dbReference>
<organism evidence="3 4">
    <name type="scientific">Pleionea mediterranea</name>
    <dbReference type="NCBI Taxonomy" id="523701"/>
    <lineage>
        <taxon>Bacteria</taxon>
        <taxon>Pseudomonadati</taxon>
        <taxon>Pseudomonadota</taxon>
        <taxon>Gammaproteobacteria</taxon>
        <taxon>Oceanospirillales</taxon>
        <taxon>Pleioneaceae</taxon>
        <taxon>Pleionea</taxon>
    </lineage>
</organism>
<evidence type="ECO:0000256" key="1">
    <source>
        <dbReference type="ARBA" id="ARBA00022801"/>
    </source>
</evidence>
<dbReference type="CDD" id="cd00431">
    <property type="entry name" value="cysteine_hydrolases"/>
    <property type="match status" value="1"/>
</dbReference>
<reference evidence="3 4" key="1">
    <citation type="submission" date="2018-05" db="EMBL/GenBank/DDBJ databases">
        <title>Genomic Encyclopedia of Type Strains, Phase IV (KMG-IV): sequencing the most valuable type-strain genomes for metagenomic binning, comparative biology and taxonomic classification.</title>
        <authorList>
            <person name="Goeker M."/>
        </authorList>
    </citation>
    <scope>NUCLEOTIDE SEQUENCE [LARGE SCALE GENOMIC DNA]</scope>
    <source>
        <strain evidence="3 4">DSM 25350</strain>
    </source>
</reference>
<dbReference type="Gene3D" id="3.40.50.850">
    <property type="entry name" value="Isochorismatase-like"/>
    <property type="match status" value="1"/>
</dbReference>
<dbReference type="Proteomes" id="UP000245790">
    <property type="component" value="Unassembled WGS sequence"/>
</dbReference>
<dbReference type="PANTHER" id="PTHR43540:SF1">
    <property type="entry name" value="ISOCHORISMATASE HYDROLASE"/>
    <property type="match status" value="1"/>
</dbReference>
<accession>A0A316FBX2</accession>
<dbReference type="RefSeq" id="WP_109764893.1">
    <property type="nucleotide sequence ID" value="NZ_QGGU01000014.1"/>
</dbReference>
<dbReference type="InterPro" id="IPR050272">
    <property type="entry name" value="Isochorismatase-like_hydrls"/>
</dbReference>
<sequence>MNKKSALLSIDLQYLGAIEGYGIFENHRKSGISEDAIEYYLDRVWKTVIPNVKKMQQFYRQKGWEVIHARIQSLTDDGRDRSPEHKRLGLHAAPGSKLASFLPDVAPINDEIIINKTASGIFAASNIHYVLQNLGISDLVVAGVYTNECVSSAVRGASDLGYSVTLVSDATAAISPELHRATILTTKGRYAKVLTTNEVLAEHTDNPPDK</sequence>